<feature type="domain" description="Aminotransferase class I/classII large" evidence="4">
    <location>
        <begin position="34"/>
        <end position="351"/>
    </location>
</feature>
<keyword evidence="2 5" id="KW-0032">Aminotransferase</keyword>
<dbReference type="AlphaFoldDB" id="A0A7J4JDG3"/>
<dbReference type="Gene3D" id="3.40.640.10">
    <property type="entry name" value="Type I PLP-dependent aspartate aminotransferase-like (Major domain)"/>
    <property type="match status" value="1"/>
</dbReference>
<name>A0A7J4JDG3_9ARCH</name>
<accession>A0A7J4JDG3</accession>
<protein>
    <submittedName>
        <fullName evidence="5">Aminotransferase class I/II-fold pyridoxal phosphate-dependent enzyme</fullName>
    </submittedName>
</protein>
<dbReference type="CDD" id="cd00609">
    <property type="entry name" value="AAT_like"/>
    <property type="match status" value="1"/>
</dbReference>
<dbReference type="Proteomes" id="UP000564964">
    <property type="component" value="Unassembled WGS sequence"/>
</dbReference>
<dbReference type="InterPro" id="IPR015422">
    <property type="entry name" value="PyrdxlP-dep_Trfase_small"/>
</dbReference>
<comment type="caution">
    <text evidence="5">The sequence shown here is derived from an EMBL/GenBank/DDBJ whole genome shotgun (WGS) entry which is preliminary data.</text>
</comment>
<dbReference type="InterPro" id="IPR004839">
    <property type="entry name" value="Aminotransferase_I/II_large"/>
</dbReference>
<keyword evidence="3 5" id="KW-0808">Transferase</keyword>
<sequence>MKDWASDRVKGMGGYAFDEVDQRVAALKKEGVKPIDFGVGDPTDDTPAVVRAACKKAVDKRKNSGYPSYVGCEEYRQTIAQWTKKRFGVSLDAGKEISSTVGAKEGVFNLHEGFVNPGDYVISPNPGYPPYERGTRFAEGKSWFYPLLQENDYLPRLSEIPSEVVKKAKILWINYPNNPTGAVATREFFKEAVDFGKDNQVIVASDECYTEIYFGEKPLSILQFAREGVISVQSLSKRSNMTCYRVGWMAGDESIVSVFKKVKTNVDSGTATFIQDAATAALKDEQHVAKMRALYHKKRDVLVSALKKAGMPDCTPPATLYLWQRAPQGMTGMDFALRLLQKDLGLVTTPGAWIARESNGLNPGKDFVRFALVPSLAE</sequence>
<dbReference type="SUPFAM" id="SSF53383">
    <property type="entry name" value="PLP-dependent transferases"/>
    <property type="match status" value="1"/>
</dbReference>
<evidence type="ECO:0000256" key="3">
    <source>
        <dbReference type="ARBA" id="ARBA00022679"/>
    </source>
</evidence>
<dbReference type="InterPro" id="IPR015421">
    <property type="entry name" value="PyrdxlP-dep_Trfase_major"/>
</dbReference>
<dbReference type="InterPro" id="IPR015424">
    <property type="entry name" value="PyrdxlP-dep_Trfase"/>
</dbReference>
<proteinExistence type="predicted"/>
<organism evidence="5 6">
    <name type="scientific">Candidatus Iainarchaeum sp</name>
    <dbReference type="NCBI Taxonomy" id="3101447"/>
    <lineage>
        <taxon>Archaea</taxon>
        <taxon>Candidatus Iainarchaeota</taxon>
        <taxon>Candidatus Iainarchaeia</taxon>
        <taxon>Candidatus Iainarchaeales</taxon>
        <taxon>Candidatus Iainarchaeaceae</taxon>
        <taxon>Candidatus Iainarchaeum</taxon>
    </lineage>
</organism>
<comment type="cofactor">
    <cofactor evidence="1">
        <name>pyridoxal 5'-phosphate</name>
        <dbReference type="ChEBI" id="CHEBI:597326"/>
    </cofactor>
</comment>
<evidence type="ECO:0000313" key="5">
    <source>
        <dbReference type="EMBL" id="HIH15803.1"/>
    </source>
</evidence>
<dbReference type="GO" id="GO:0008483">
    <property type="term" value="F:transaminase activity"/>
    <property type="evidence" value="ECO:0007669"/>
    <property type="project" value="UniProtKB-KW"/>
</dbReference>
<feature type="non-terminal residue" evidence="5">
    <location>
        <position position="378"/>
    </location>
</feature>
<reference evidence="6" key="1">
    <citation type="journal article" date="2020" name="bioRxiv">
        <title>A rank-normalized archaeal taxonomy based on genome phylogeny resolves widespread incomplete and uneven classifications.</title>
        <authorList>
            <person name="Rinke C."/>
            <person name="Chuvochina M."/>
            <person name="Mussig A.J."/>
            <person name="Chaumeil P.-A."/>
            <person name="Waite D.W."/>
            <person name="Whitman W.B."/>
            <person name="Parks D.H."/>
            <person name="Hugenholtz P."/>
        </authorList>
    </citation>
    <scope>NUCLEOTIDE SEQUENCE [LARGE SCALE GENOMIC DNA]</scope>
</reference>
<evidence type="ECO:0000313" key="6">
    <source>
        <dbReference type="Proteomes" id="UP000564964"/>
    </source>
</evidence>
<evidence type="ECO:0000259" key="4">
    <source>
        <dbReference type="Pfam" id="PF00155"/>
    </source>
</evidence>
<evidence type="ECO:0000256" key="2">
    <source>
        <dbReference type="ARBA" id="ARBA00022576"/>
    </source>
</evidence>
<dbReference type="InterPro" id="IPR050881">
    <property type="entry name" value="LL-DAP_aminotransferase"/>
</dbReference>
<dbReference type="Pfam" id="PF00155">
    <property type="entry name" value="Aminotran_1_2"/>
    <property type="match status" value="1"/>
</dbReference>
<dbReference type="Gene3D" id="3.90.1150.10">
    <property type="entry name" value="Aspartate Aminotransferase, domain 1"/>
    <property type="match status" value="1"/>
</dbReference>
<dbReference type="EMBL" id="DUGH01000004">
    <property type="protein sequence ID" value="HIH15803.1"/>
    <property type="molecule type" value="Genomic_DNA"/>
</dbReference>
<gene>
    <name evidence="5" type="ORF">HA252_00145</name>
</gene>
<dbReference type="GO" id="GO:0030170">
    <property type="term" value="F:pyridoxal phosphate binding"/>
    <property type="evidence" value="ECO:0007669"/>
    <property type="project" value="InterPro"/>
</dbReference>
<dbReference type="PANTHER" id="PTHR42832">
    <property type="entry name" value="AMINO ACID AMINOTRANSFERASE"/>
    <property type="match status" value="1"/>
</dbReference>
<dbReference type="PANTHER" id="PTHR42832:SF3">
    <property type="entry name" value="L-GLUTAMINE--4-(METHYLSULFANYL)-2-OXOBUTANOATE AMINOTRANSFERASE"/>
    <property type="match status" value="1"/>
</dbReference>
<evidence type="ECO:0000256" key="1">
    <source>
        <dbReference type="ARBA" id="ARBA00001933"/>
    </source>
</evidence>